<keyword evidence="3" id="KW-1185">Reference proteome</keyword>
<dbReference type="EMBL" id="ARYL01000072">
    <property type="protein sequence ID" value="KCZ99511.1"/>
    <property type="molecule type" value="Genomic_DNA"/>
</dbReference>
<keyword evidence="1" id="KW-1133">Transmembrane helix</keyword>
<keyword evidence="1" id="KW-0472">Membrane</keyword>
<evidence type="ECO:0000256" key="1">
    <source>
        <dbReference type="SAM" id="Phobius"/>
    </source>
</evidence>
<dbReference type="eggNOG" id="ENOG502ZC6A">
    <property type="taxonomic scope" value="Bacteria"/>
</dbReference>
<dbReference type="AlphaFoldDB" id="A0A059G191"/>
<gene>
    <name evidence="2" type="ORF">HOC_19911</name>
</gene>
<dbReference type="STRING" id="1280953.HOC_19911"/>
<evidence type="ECO:0000313" key="3">
    <source>
        <dbReference type="Proteomes" id="UP000024942"/>
    </source>
</evidence>
<comment type="caution">
    <text evidence="2">The sequence shown here is derived from an EMBL/GenBank/DDBJ whole genome shotgun (WGS) entry which is preliminary data.</text>
</comment>
<organism evidence="2 3">
    <name type="scientific">Hyphomonas oceanitis SCH89</name>
    <dbReference type="NCBI Taxonomy" id="1280953"/>
    <lineage>
        <taxon>Bacteria</taxon>
        <taxon>Pseudomonadati</taxon>
        <taxon>Pseudomonadota</taxon>
        <taxon>Alphaproteobacteria</taxon>
        <taxon>Hyphomonadales</taxon>
        <taxon>Hyphomonadaceae</taxon>
        <taxon>Hyphomonas</taxon>
    </lineage>
</organism>
<proteinExistence type="predicted"/>
<protein>
    <submittedName>
        <fullName evidence="2">Uncharacterized protein</fullName>
    </submittedName>
</protein>
<accession>A0A059G191</accession>
<reference evidence="2 3" key="1">
    <citation type="journal article" date="2014" name="Antonie Van Leeuwenhoek">
        <title>Hyphomonas beringensis sp. nov. and Hyphomonas chukchiensis sp. nov., isolated from surface seawater of the Bering Sea and Chukchi Sea.</title>
        <authorList>
            <person name="Li C."/>
            <person name="Lai Q."/>
            <person name="Li G."/>
            <person name="Dong C."/>
            <person name="Wang J."/>
            <person name="Liao Y."/>
            <person name="Shao Z."/>
        </authorList>
    </citation>
    <scope>NUCLEOTIDE SEQUENCE [LARGE SCALE GENOMIC DNA]</scope>
    <source>
        <strain evidence="2 3">SCH89</strain>
    </source>
</reference>
<keyword evidence="1" id="KW-0812">Transmembrane</keyword>
<name>A0A059G191_9PROT</name>
<dbReference type="Proteomes" id="UP000024942">
    <property type="component" value="Unassembled WGS sequence"/>
</dbReference>
<evidence type="ECO:0000313" key="2">
    <source>
        <dbReference type="EMBL" id="KCZ99511.1"/>
    </source>
</evidence>
<feature type="transmembrane region" description="Helical" evidence="1">
    <location>
        <begin position="232"/>
        <end position="253"/>
    </location>
</feature>
<sequence>MSKISDTFIHKVKKHPDRFYIIHYSCQNLYDKNEGLSPRITSIAVNHFLSDQTLSFSTHAIAEELGIVREEVQAEFDRVERMLLQQFYDFVRDRRQAHWIHWNMRNLTYGFEHLEHRYRKLTGQNPPSIPIEQRINLSDMIGDRYGSRYADNPKLRSLMEMNGGVHRHFLTGEEEVEAFEKGEFIRMHNSTLAKVGFFHRVLDKFLKNRLRTKSRTFGARLDRLFESRTAKVLAVAASAIAIVFAPLQLWSFFSPNNDAAISASDKS</sequence>
<dbReference type="RefSeq" id="WP_051625154.1">
    <property type="nucleotide sequence ID" value="NZ_ARYL01000072.1"/>
</dbReference>